<dbReference type="Gene3D" id="2.170.15.10">
    <property type="entry name" value="Proaerolysin, chain A, domain 3"/>
    <property type="match status" value="1"/>
</dbReference>
<dbReference type="Pfam" id="PF03318">
    <property type="entry name" value="ETX_MTX2"/>
    <property type="match status" value="1"/>
</dbReference>
<evidence type="ECO:0000313" key="2">
    <source>
        <dbReference type="EMBL" id="MET4560123.1"/>
    </source>
</evidence>
<dbReference type="InterPro" id="IPR004991">
    <property type="entry name" value="Aerolysin-like"/>
</dbReference>
<reference evidence="2 3" key="1">
    <citation type="submission" date="2024-06" db="EMBL/GenBank/DDBJ databases">
        <title>Sorghum-associated microbial communities from plants grown in Nebraska, USA.</title>
        <authorList>
            <person name="Schachtman D."/>
        </authorList>
    </citation>
    <scope>NUCLEOTIDE SEQUENCE [LARGE SCALE GENOMIC DNA]</scope>
    <source>
        <strain evidence="2 3">736</strain>
    </source>
</reference>
<accession>A0ABV2PGP2</accession>
<proteinExistence type="predicted"/>
<organism evidence="2 3">
    <name type="scientific">Lysinibacillus parviboronicapiens</name>
    <dbReference type="NCBI Taxonomy" id="436516"/>
    <lineage>
        <taxon>Bacteria</taxon>
        <taxon>Bacillati</taxon>
        <taxon>Bacillota</taxon>
        <taxon>Bacilli</taxon>
        <taxon>Bacillales</taxon>
        <taxon>Bacillaceae</taxon>
        <taxon>Lysinibacillus</taxon>
    </lineage>
</organism>
<protein>
    <submittedName>
        <fullName evidence="2">Uncharacterized protein</fullName>
    </submittedName>
</protein>
<dbReference type="CDD" id="cd20223">
    <property type="entry name" value="PFM_epsilon-toxin-like"/>
    <property type="match status" value="1"/>
</dbReference>
<sequence length="341" mass="37247">MRNRGKLVQKTLTIAAIASMGTTFALASPSLASADQINTSGVPSGILIEENTPTSINKNAVGITDVQSELNKIGTYYYTNEIAGTKIESWPTLTFKAKPDSVETKLDFSITGTLNKLNYDTTTVDYVTIGELDNTKTPTEQTLTTSSYTKSVQETVSTATQNGFKFGGAGDLLLKVPLLLDNIKINAEFNSSTTKTQTTSETKTITLPSQNIKVPPGKKYRAIVVFEQLNFWGDVSFTGEGINPMTTIKGTATYWAPNGMGAWKEYTWNKYTALFWKELTDAQKKDLNGIEFIYNPNTGGVKIKAQGTGKVEGIMGSKIDVDILDVTNPSKHELVETRSYH</sequence>
<dbReference type="RefSeq" id="WP_354471259.1">
    <property type="nucleotide sequence ID" value="NZ_JBEPSB010000004.1"/>
</dbReference>
<feature type="signal peptide" evidence="1">
    <location>
        <begin position="1"/>
        <end position="27"/>
    </location>
</feature>
<name>A0ABV2PGP2_9BACI</name>
<keyword evidence="1" id="KW-0732">Signal</keyword>
<evidence type="ECO:0000313" key="3">
    <source>
        <dbReference type="Proteomes" id="UP001549363"/>
    </source>
</evidence>
<keyword evidence="3" id="KW-1185">Reference proteome</keyword>
<dbReference type="Proteomes" id="UP001549363">
    <property type="component" value="Unassembled WGS sequence"/>
</dbReference>
<dbReference type="EMBL" id="JBEPSB010000004">
    <property type="protein sequence ID" value="MET4560123.1"/>
    <property type="molecule type" value="Genomic_DNA"/>
</dbReference>
<feature type="chain" id="PRO_5047104551" evidence="1">
    <location>
        <begin position="28"/>
        <end position="341"/>
    </location>
</feature>
<dbReference type="SUPFAM" id="SSF56973">
    <property type="entry name" value="Aerolisin/ETX pore-forming domain"/>
    <property type="match status" value="1"/>
</dbReference>
<evidence type="ECO:0000256" key="1">
    <source>
        <dbReference type="SAM" id="SignalP"/>
    </source>
</evidence>
<comment type="caution">
    <text evidence="2">The sequence shown here is derived from an EMBL/GenBank/DDBJ whole genome shotgun (WGS) entry which is preliminary data.</text>
</comment>
<gene>
    <name evidence="2" type="ORF">ABIA69_001267</name>
</gene>